<dbReference type="STRING" id="1121451.DESAM_20458"/>
<reference evidence="1 2" key="1">
    <citation type="submission" date="2012-10" db="EMBL/GenBank/DDBJ databases">
        <authorList>
            <person name="Genoscope - CEA"/>
        </authorList>
    </citation>
    <scope>NUCLEOTIDE SEQUENCE [LARGE SCALE GENOMIC DNA]</scope>
    <source>
        <strain evidence="2">AM13 / DSM 14728</strain>
    </source>
</reference>
<sequence>MPAHRLKIRVQALIYAATFKIPFTFKETHFPALKHPRKTDKPSFIHCALTISDLSNLALKSANTNQRTCEI</sequence>
<organism evidence="1 2">
    <name type="scientific">Maridesulfovibrio hydrothermalis AM13 = DSM 14728</name>
    <dbReference type="NCBI Taxonomy" id="1121451"/>
    <lineage>
        <taxon>Bacteria</taxon>
        <taxon>Pseudomonadati</taxon>
        <taxon>Thermodesulfobacteriota</taxon>
        <taxon>Desulfovibrionia</taxon>
        <taxon>Desulfovibrionales</taxon>
        <taxon>Desulfovibrionaceae</taxon>
        <taxon>Maridesulfovibrio</taxon>
    </lineage>
</organism>
<name>L0R978_9BACT</name>
<dbReference type="Proteomes" id="UP000010808">
    <property type="component" value="Chromosome"/>
</dbReference>
<proteinExistence type="predicted"/>
<protein>
    <submittedName>
        <fullName evidence="1">Uncharacterized protein</fullName>
    </submittedName>
</protein>
<gene>
    <name evidence="1" type="ORF">DESAM_20458</name>
</gene>
<dbReference type="AlphaFoldDB" id="L0R978"/>
<dbReference type="KEGG" id="dhy:DESAM_20458"/>
<dbReference type="HOGENOM" id="CLU_2733445_0_0_7"/>
<accession>L0R978</accession>
<dbReference type="EMBL" id="FO203522">
    <property type="protein sequence ID" value="CCO22745.1"/>
    <property type="molecule type" value="Genomic_DNA"/>
</dbReference>
<keyword evidence="2" id="KW-1185">Reference proteome</keyword>
<evidence type="ECO:0000313" key="1">
    <source>
        <dbReference type="EMBL" id="CCO22745.1"/>
    </source>
</evidence>
<evidence type="ECO:0000313" key="2">
    <source>
        <dbReference type="Proteomes" id="UP000010808"/>
    </source>
</evidence>